<dbReference type="SMART" id="SM00836">
    <property type="entry name" value="DALR_1"/>
    <property type="match status" value="1"/>
</dbReference>
<evidence type="ECO:0000256" key="3">
    <source>
        <dbReference type="ARBA" id="ARBA00022490"/>
    </source>
</evidence>
<dbReference type="Proteomes" id="UP000672602">
    <property type="component" value="Unassembled WGS sequence"/>
</dbReference>
<evidence type="ECO:0000259" key="12">
    <source>
        <dbReference type="SMART" id="SM00836"/>
    </source>
</evidence>
<feature type="domain" description="DALR anticodon binding" evidence="12">
    <location>
        <begin position="452"/>
        <end position="581"/>
    </location>
</feature>
<reference evidence="14" key="1">
    <citation type="submission" date="2021-04" db="EMBL/GenBank/DDBJ databases">
        <authorList>
            <person name="Zhang D.-C."/>
        </authorList>
    </citation>
    <scope>NUCLEOTIDE SEQUENCE</scope>
    <source>
        <strain evidence="14">CGMCC 1.15697</strain>
    </source>
</reference>
<dbReference type="Pfam" id="PF05746">
    <property type="entry name" value="DALR_1"/>
    <property type="match status" value="1"/>
</dbReference>
<dbReference type="InterPro" id="IPR009080">
    <property type="entry name" value="tRNAsynth_Ia_anticodon-bd"/>
</dbReference>
<dbReference type="FunFam" id="1.10.730.10:FF:000008">
    <property type="entry name" value="Arginine--tRNA ligase"/>
    <property type="match status" value="1"/>
</dbReference>
<name>A0A8J7S526_9PROT</name>
<comment type="catalytic activity">
    <reaction evidence="9 10">
        <text>tRNA(Arg) + L-arginine + ATP = L-arginyl-tRNA(Arg) + AMP + diphosphate</text>
        <dbReference type="Rhea" id="RHEA:20301"/>
        <dbReference type="Rhea" id="RHEA-COMP:9658"/>
        <dbReference type="Rhea" id="RHEA-COMP:9673"/>
        <dbReference type="ChEBI" id="CHEBI:30616"/>
        <dbReference type="ChEBI" id="CHEBI:32682"/>
        <dbReference type="ChEBI" id="CHEBI:33019"/>
        <dbReference type="ChEBI" id="CHEBI:78442"/>
        <dbReference type="ChEBI" id="CHEBI:78513"/>
        <dbReference type="ChEBI" id="CHEBI:456215"/>
        <dbReference type="EC" id="6.1.1.19"/>
    </reaction>
</comment>
<dbReference type="GO" id="GO:0005524">
    <property type="term" value="F:ATP binding"/>
    <property type="evidence" value="ECO:0007669"/>
    <property type="project" value="UniProtKB-UniRule"/>
</dbReference>
<evidence type="ECO:0000256" key="7">
    <source>
        <dbReference type="ARBA" id="ARBA00022917"/>
    </source>
</evidence>
<protein>
    <recommendedName>
        <fullName evidence="10">Arginine--tRNA ligase</fullName>
        <ecNumber evidence="10">6.1.1.19</ecNumber>
    </recommendedName>
    <alternativeName>
        <fullName evidence="10">Arginyl-tRNA synthetase</fullName>
        <shortName evidence="10">ArgRS</shortName>
    </alternativeName>
</protein>
<dbReference type="GO" id="GO:0006420">
    <property type="term" value="P:arginyl-tRNA aminoacylation"/>
    <property type="evidence" value="ECO:0007669"/>
    <property type="project" value="UniProtKB-UniRule"/>
</dbReference>
<evidence type="ECO:0000256" key="10">
    <source>
        <dbReference type="HAMAP-Rule" id="MF_00123"/>
    </source>
</evidence>
<evidence type="ECO:0000256" key="9">
    <source>
        <dbReference type="ARBA" id="ARBA00049339"/>
    </source>
</evidence>
<dbReference type="PANTHER" id="PTHR11956:SF5">
    <property type="entry name" value="ARGININE--TRNA LIGASE, CYTOPLASMIC"/>
    <property type="match status" value="1"/>
</dbReference>
<dbReference type="InterPro" id="IPR014729">
    <property type="entry name" value="Rossmann-like_a/b/a_fold"/>
</dbReference>
<keyword evidence="6 10" id="KW-0067">ATP-binding</keyword>
<keyword evidence="15" id="KW-1185">Reference proteome</keyword>
<dbReference type="NCBIfam" id="TIGR00456">
    <property type="entry name" value="argS"/>
    <property type="match status" value="1"/>
</dbReference>
<keyword evidence="5 10" id="KW-0547">Nucleotide-binding</keyword>
<dbReference type="SUPFAM" id="SSF52374">
    <property type="entry name" value="Nucleotidylyl transferase"/>
    <property type="match status" value="1"/>
</dbReference>
<dbReference type="InterPro" id="IPR008909">
    <property type="entry name" value="DALR_anticod-bd"/>
</dbReference>
<comment type="subunit">
    <text evidence="10">Monomer.</text>
</comment>
<evidence type="ECO:0000256" key="2">
    <source>
        <dbReference type="ARBA" id="ARBA00005594"/>
    </source>
</evidence>
<organism evidence="14 15">
    <name type="scientific">Marivibrio halodurans</name>
    <dbReference type="NCBI Taxonomy" id="2039722"/>
    <lineage>
        <taxon>Bacteria</taxon>
        <taxon>Pseudomonadati</taxon>
        <taxon>Pseudomonadota</taxon>
        <taxon>Alphaproteobacteria</taxon>
        <taxon>Rhodospirillales</taxon>
        <taxon>Rhodospirillaceae</taxon>
        <taxon>Marivibrio</taxon>
    </lineage>
</organism>
<evidence type="ECO:0000256" key="4">
    <source>
        <dbReference type="ARBA" id="ARBA00022598"/>
    </source>
</evidence>
<dbReference type="Gene3D" id="3.30.1360.70">
    <property type="entry name" value="Arginyl tRNA synthetase N-terminal domain"/>
    <property type="match status" value="1"/>
</dbReference>
<dbReference type="SUPFAM" id="SSF47323">
    <property type="entry name" value="Anticodon-binding domain of a subclass of class I aminoacyl-tRNA synthetases"/>
    <property type="match status" value="1"/>
</dbReference>
<evidence type="ECO:0000313" key="15">
    <source>
        <dbReference type="Proteomes" id="UP000672602"/>
    </source>
</evidence>
<evidence type="ECO:0000313" key="14">
    <source>
        <dbReference type="EMBL" id="MBP5855742.1"/>
    </source>
</evidence>
<dbReference type="HAMAP" id="MF_00123">
    <property type="entry name" value="Arg_tRNA_synth"/>
    <property type="match status" value="1"/>
</dbReference>
<dbReference type="InterPro" id="IPR036695">
    <property type="entry name" value="Arg-tRNA-synth_N_sf"/>
</dbReference>
<dbReference type="AlphaFoldDB" id="A0A8J7S526"/>
<dbReference type="Gene3D" id="1.10.730.10">
    <property type="entry name" value="Isoleucyl-tRNA Synthetase, Domain 1"/>
    <property type="match status" value="1"/>
</dbReference>
<proteinExistence type="inferred from homology"/>
<accession>A0A8J7S526</accession>
<dbReference type="Pfam" id="PF03485">
    <property type="entry name" value="Arg_tRNA_synt_N"/>
    <property type="match status" value="1"/>
</dbReference>
<dbReference type="PANTHER" id="PTHR11956">
    <property type="entry name" value="ARGINYL-TRNA SYNTHETASE"/>
    <property type="match status" value="1"/>
</dbReference>
<keyword evidence="4 10" id="KW-0436">Ligase</keyword>
<dbReference type="SMART" id="SM01016">
    <property type="entry name" value="Arg_tRNA_synt_N"/>
    <property type="match status" value="1"/>
</dbReference>
<comment type="subcellular location">
    <subcellularLocation>
        <location evidence="1 10">Cytoplasm</location>
    </subcellularLocation>
</comment>
<feature type="domain" description="Arginyl tRNA synthetase N-terminal" evidence="13">
    <location>
        <begin position="5"/>
        <end position="94"/>
    </location>
</feature>
<evidence type="ECO:0000256" key="6">
    <source>
        <dbReference type="ARBA" id="ARBA00022840"/>
    </source>
</evidence>
<dbReference type="GO" id="GO:0005737">
    <property type="term" value="C:cytoplasm"/>
    <property type="evidence" value="ECO:0007669"/>
    <property type="project" value="UniProtKB-SubCell"/>
</dbReference>
<dbReference type="PROSITE" id="PS00178">
    <property type="entry name" value="AA_TRNA_LIGASE_I"/>
    <property type="match status" value="1"/>
</dbReference>
<comment type="caution">
    <text evidence="14">The sequence shown here is derived from an EMBL/GenBank/DDBJ whole genome shotgun (WGS) entry which is preliminary data.</text>
</comment>
<feature type="short sequence motif" description="'HIGH' region" evidence="10">
    <location>
        <begin position="131"/>
        <end position="141"/>
    </location>
</feature>
<sequence length="582" mass="63936">MNVFKEMKREVESVLQALKDQGDLPEGTDFSRVAVEPPRDPSHGDMATNAAMVLAKPAGLKPRDLAEKIAAGLSGGDWIESAEIAGPGFINLRLKADIWHRVARAVLTQGPAYGDGDAGGGEPVIVEYVSANPTGPLHIGHARGAVFGDVLARLLDKAGYAVTKEYWINDAGVQIDILARSAFLRYREALGQDIGPMPEGLYPGDYLVPVGEVLKREHGAALLEMDEDGWMPIVRDKAVAMMMDLIRATLADLGVEQDVFTSERGVIESGKVDDALAYLEEKGLIYIGVLDPPKGKKPDDWEERPQTLFRASRFGDDTDRPLKKSDGSWTYFASDIAYHRDKYNRGFKHMVLVLGADHGGYVKRMQAVVKAVSGGEASLTVKLCQMVKLLDKGEPVKMSKRAGSFVTLQDLIDSVGRDVVRFFLLTRKNDAPMDFDLSAVKEQSRDNMVFYVHYAHARCRSVFRQAEEAGIDTSAEALAAADLSRLDAEPEFDLMKRLAEWPRAVEAAAEAEEPHRIAYYLYDTASAFHALWTRGKEETTLRFIQPDDPAVTIARLALVEALRTVIASGLDVFGVTPVDELS</sequence>
<dbReference type="InterPro" id="IPR001278">
    <property type="entry name" value="Arg-tRNA-ligase"/>
</dbReference>
<keyword evidence="7 10" id="KW-0648">Protein biosynthesis</keyword>
<dbReference type="Gene3D" id="3.40.50.620">
    <property type="entry name" value="HUPs"/>
    <property type="match status" value="1"/>
</dbReference>
<dbReference type="EC" id="6.1.1.19" evidence="10"/>
<keyword evidence="8 10" id="KW-0030">Aminoacyl-tRNA synthetase</keyword>
<dbReference type="Pfam" id="PF00750">
    <property type="entry name" value="tRNA-synt_1d"/>
    <property type="match status" value="1"/>
</dbReference>
<evidence type="ECO:0000256" key="1">
    <source>
        <dbReference type="ARBA" id="ARBA00004496"/>
    </source>
</evidence>
<dbReference type="RefSeq" id="WP_210680317.1">
    <property type="nucleotide sequence ID" value="NZ_JAGMWN010000001.1"/>
</dbReference>
<evidence type="ECO:0000256" key="5">
    <source>
        <dbReference type="ARBA" id="ARBA00022741"/>
    </source>
</evidence>
<evidence type="ECO:0000256" key="8">
    <source>
        <dbReference type="ARBA" id="ARBA00023146"/>
    </source>
</evidence>
<gene>
    <name evidence="10" type="primary">argS</name>
    <name evidence="14" type="ORF">KAJ83_01880</name>
</gene>
<dbReference type="GO" id="GO:0004814">
    <property type="term" value="F:arginine-tRNA ligase activity"/>
    <property type="evidence" value="ECO:0007669"/>
    <property type="project" value="UniProtKB-UniRule"/>
</dbReference>
<dbReference type="InterPro" id="IPR005148">
    <property type="entry name" value="Arg-tRNA-synth_N"/>
</dbReference>
<evidence type="ECO:0000259" key="13">
    <source>
        <dbReference type="SMART" id="SM01016"/>
    </source>
</evidence>
<dbReference type="PRINTS" id="PR01038">
    <property type="entry name" value="TRNASYNTHARG"/>
</dbReference>
<dbReference type="EMBL" id="JAGMWN010000001">
    <property type="protein sequence ID" value="MBP5855742.1"/>
    <property type="molecule type" value="Genomic_DNA"/>
</dbReference>
<evidence type="ECO:0000256" key="11">
    <source>
        <dbReference type="RuleBase" id="RU363038"/>
    </source>
</evidence>
<dbReference type="CDD" id="cd00671">
    <property type="entry name" value="ArgRS_core"/>
    <property type="match status" value="1"/>
</dbReference>
<dbReference type="InterPro" id="IPR001412">
    <property type="entry name" value="aa-tRNA-synth_I_CS"/>
</dbReference>
<keyword evidence="3 10" id="KW-0963">Cytoplasm</keyword>
<dbReference type="SUPFAM" id="SSF55190">
    <property type="entry name" value="Arginyl-tRNA synthetase (ArgRS), N-terminal 'additional' domain"/>
    <property type="match status" value="1"/>
</dbReference>
<dbReference type="InterPro" id="IPR035684">
    <property type="entry name" value="ArgRS_core"/>
</dbReference>
<comment type="similarity">
    <text evidence="2 10 11">Belongs to the class-I aminoacyl-tRNA synthetase family.</text>
</comment>